<reference evidence="3" key="1">
    <citation type="submission" date="2012-02" db="EMBL/GenBank/DDBJ databases">
        <title>The complete genome of Frateuria aurantia DSM 6220.</title>
        <authorList>
            <consortium name="US DOE Joint Genome Institute (JGI-PGF)"/>
            <person name="Lucas S."/>
            <person name="Copeland A."/>
            <person name="Lapidus A."/>
            <person name="Glavina del Rio T."/>
            <person name="Dalin E."/>
            <person name="Tice H."/>
            <person name="Bruce D."/>
            <person name="Goodwin L."/>
            <person name="Pitluck S."/>
            <person name="Peters L."/>
            <person name="Ovchinnikova G."/>
            <person name="Teshima H."/>
            <person name="Kyrpides N."/>
            <person name="Mavromatis K."/>
            <person name="Ivanova N."/>
            <person name="Brettin T."/>
            <person name="Detter J.C."/>
            <person name="Han C."/>
            <person name="Larimer F."/>
            <person name="Land M."/>
            <person name="Hauser L."/>
            <person name="Markowitz V."/>
            <person name="Cheng J.-F."/>
            <person name="Hugenholtz P."/>
            <person name="Woyke T."/>
            <person name="Wu D."/>
            <person name="Brambilla E."/>
            <person name="Klenk H.-P."/>
            <person name="Eisen J.A."/>
        </authorList>
    </citation>
    <scope>NUCLEOTIDE SEQUENCE</scope>
    <source>
        <strain evidence="3">DSM 6220</strain>
    </source>
</reference>
<feature type="transmembrane region" description="Helical" evidence="2">
    <location>
        <begin position="319"/>
        <end position="341"/>
    </location>
</feature>
<dbReference type="STRING" id="767434.Fraau_0118"/>
<feature type="transmembrane region" description="Helical" evidence="2">
    <location>
        <begin position="353"/>
        <end position="374"/>
    </location>
</feature>
<protein>
    <submittedName>
        <fullName evidence="3">Uncharacterized protein</fullName>
    </submittedName>
</protein>
<feature type="transmembrane region" description="Helical" evidence="2">
    <location>
        <begin position="76"/>
        <end position="96"/>
    </location>
</feature>
<evidence type="ECO:0000313" key="3">
    <source>
        <dbReference type="EMBL" id="AFC84618.1"/>
    </source>
</evidence>
<organism evidence="3 4">
    <name type="scientific">Frateuria aurantia (strain ATCC 33424 / DSM 6220 / KCTC 2777 / LMG 1558 / NBRC 3245 / NCIMB 13370)</name>
    <name type="common">Acetobacter aurantius</name>
    <dbReference type="NCBI Taxonomy" id="767434"/>
    <lineage>
        <taxon>Bacteria</taxon>
        <taxon>Pseudomonadati</taxon>
        <taxon>Pseudomonadota</taxon>
        <taxon>Gammaproteobacteria</taxon>
        <taxon>Lysobacterales</taxon>
        <taxon>Rhodanobacteraceae</taxon>
        <taxon>Frateuria</taxon>
    </lineage>
</organism>
<feature type="transmembrane region" description="Helical" evidence="2">
    <location>
        <begin position="287"/>
        <end position="307"/>
    </location>
</feature>
<keyword evidence="2" id="KW-0812">Transmembrane</keyword>
<keyword evidence="4" id="KW-1185">Reference proteome</keyword>
<gene>
    <name evidence="3" type="ordered locus">Fraau_0118</name>
</gene>
<dbReference type="KEGG" id="fau:Fraau_0118"/>
<dbReference type="OrthoDB" id="529448at2"/>
<feature type="region of interest" description="Disordered" evidence="1">
    <location>
        <begin position="397"/>
        <end position="434"/>
    </location>
</feature>
<keyword evidence="2" id="KW-1133">Transmembrane helix</keyword>
<evidence type="ECO:0000256" key="2">
    <source>
        <dbReference type="SAM" id="Phobius"/>
    </source>
</evidence>
<proteinExistence type="predicted"/>
<feature type="transmembrane region" description="Helical" evidence="2">
    <location>
        <begin position="191"/>
        <end position="210"/>
    </location>
</feature>
<dbReference type="AlphaFoldDB" id="H8L0J2"/>
<dbReference type="Proteomes" id="UP000005234">
    <property type="component" value="Chromosome"/>
</dbReference>
<dbReference type="eggNOG" id="ENOG5033890">
    <property type="taxonomic scope" value="Bacteria"/>
</dbReference>
<dbReference type="HOGENOM" id="CLU_579729_0_0_6"/>
<dbReference type="EMBL" id="CP003350">
    <property type="protein sequence ID" value="AFC84618.1"/>
    <property type="molecule type" value="Genomic_DNA"/>
</dbReference>
<accession>H8L0J2</accession>
<feature type="transmembrane region" description="Helical" evidence="2">
    <location>
        <begin position="157"/>
        <end position="179"/>
    </location>
</feature>
<feature type="transmembrane region" description="Helical" evidence="2">
    <location>
        <begin position="126"/>
        <end position="145"/>
    </location>
</feature>
<name>H8L0J2_FRAAD</name>
<evidence type="ECO:0000256" key="1">
    <source>
        <dbReference type="SAM" id="MobiDB-lite"/>
    </source>
</evidence>
<evidence type="ECO:0000313" key="4">
    <source>
        <dbReference type="Proteomes" id="UP000005234"/>
    </source>
</evidence>
<sequence>MAAWLAGLTLLLFAGLFPLGHWYSDEYDIFHDMALQGGAASWHRFWVWSPRPVSELLIHLYGRLVLATGRAWIPELLLFSLLWLLAAATMPLWRVAAGAGRHWLPLTLTVCAMCLSGHAVARVFYWPVASLAYVLTLAGVMGVFAEHLRPGAQVRSWVCGGWLLLAALSSEIGAMFALIHGLLSLCRSRRGGWALLPSLLGAGLVLGLMLSHRAGGVVEQIPGAGPVHQLWSSLRASVTTSWPHLWFAAGDAGVAATLQVVSKLALLGAAAGLAVGQGLPLTRRRGLWVLAAGAAAMVPATIFAAWYQFGQLCCEHHDTVRQCFMVLALAAFGAGLGLTLEAAGCNAPLLQRLAPWLLCLALGTALAVSAPPMWADYRQYAQRYRLQQENWASGEAADPQLTIRQWPPGRLTGGSPPMPAGSFGDGVPVPAGADHQRRFFGKRTVRVEAPSALSSP</sequence>
<dbReference type="RefSeq" id="WP_014401624.1">
    <property type="nucleotide sequence ID" value="NC_017033.1"/>
</dbReference>
<keyword evidence="2" id="KW-0472">Membrane</keyword>